<feature type="domain" description="Protein kinase" evidence="5">
    <location>
        <begin position="1"/>
        <end position="148"/>
    </location>
</feature>
<evidence type="ECO:0000313" key="7">
    <source>
        <dbReference type="Proteomes" id="UP000796761"/>
    </source>
</evidence>
<reference evidence="6" key="1">
    <citation type="submission" date="2019-04" db="EMBL/GenBank/DDBJ databases">
        <title>Genome assembly of Zosterops borbonicus 15179.</title>
        <authorList>
            <person name="Leroy T."/>
            <person name="Anselmetti Y."/>
            <person name="Tilak M.-K."/>
            <person name="Nabholz B."/>
        </authorList>
    </citation>
    <scope>NUCLEOTIDE SEQUENCE</scope>
    <source>
        <strain evidence="6">HGM_15179</strain>
        <tissue evidence="6">Muscle</tissue>
    </source>
</reference>
<dbReference type="EC" id="2.7.11.1" evidence="2"/>
<feature type="non-terminal residue" evidence="6">
    <location>
        <position position="1"/>
    </location>
</feature>
<evidence type="ECO:0000313" key="6">
    <source>
        <dbReference type="EMBL" id="TRZ14269.1"/>
    </source>
</evidence>
<dbReference type="Proteomes" id="UP000796761">
    <property type="component" value="Unassembled WGS sequence"/>
</dbReference>
<protein>
    <recommendedName>
        <fullName evidence="2">non-specific serine/threonine protein kinase</fullName>
        <ecNumber evidence="2">2.7.11.1</ecNumber>
    </recommendedName>
</protein>
<dbReference type="EMBL" id="SWJQ01000449">
    <property type="protein sequence ID" value="TRZ14269.1"/>
    <property type="molecule type" value="Genomic_DNA"/>
</dbReference>
<gene>
    <name evidence="6" type="ORF">HGM15179_012834</name>
</gene>
<dbReference type="GO" id="GO:0004674">
    <property type="term" value="F:protein serine/threonine kinase activity"/>
    <property type="evidence" value="ECO:0007669"/>
    <property type="project" value="UniProtKB-EC"/>
</dbReference>
<dbReference type="PANTHER" id="PTHR45832:SF22">
    <property type="entry name" value="SERINE_THREONINE-PROTEIN KINASE SAMKA-RELATED"/>
    <property type="match status" value="1"/>
</dbReference>
<keyword evidence="3" id="KW-0547">Nucleotide-binding</keyword>
<evidence type="ECO:0000259" key="5">
    <source>
        <dbReference type="PROSITE" id="PS50011"/>
    </source>
</evidence>
<proteinExistence type="inferred from homology"/>
<evidence type="ECO:0000256" key="2">
    <source>
        <dbReference type="ARBA" id="ARBA00012513"/>
    </source>
</evidence>
<comment type="similarity">
    <text evidence="1">Belongs to the protein kinase superfamily. STE Ser/Thr protein kinase family. STE20 subfamily.</text>
</comment>
<dbReference type="InterPro" id="IPR000719">
    <property type="entry name" value="Prot_kinase_dom"/>
</dbReference>
<dbReference type="Pfam" id="PF00069">
    <property type="entry name" value="Pkinase"/>
    <property type="match status" value="1"/>
</dbReference>
<dbReference type="Gene3D" id="1.10.510.10">
    <property type="entry name" value="Transferase(Phosphotransferase) domain 1"/>
    <property type="match status" value="1"/>
</dbReference>
<dbReference type="InterPro" id="IPR051931">
    <property type="entry name" value="PAK3-like"/>
</dbReference>
<dbReference type="OrthoDB" id="1022360at2759"/>
<dbReference type="PANTHER" id="PTHR45832">
    <property type="entry name" value="SERINE/THREONINE-PROTEIN KINASE SAMKA-RELATED-RELATED"/>
    <property type="match status" value="1"/>
</dbReference>
<sequence>MLISAPKSCTLGITQCQNFWQPFGAYKGPVCSTITLLHPLQCSPVTSQMNIFYAAKCKKAQRSRTGVGKGGFKSKQSFAFSPADFGFSALLTPEQSRRSSVVGSYWWRAPEVVKGHPYGPKVDIWAFGIVTVEMVEGEPPYSNESPRS</sequence>
<keyword evidence="4" id="KW-0067">ATP-binding</keyword>
<dbReference type="PROSITE" id="PS50011">
    <property type="entry name" value="PROTEIN_KINASE_DOM"/>
    <property type="match status" value="1"/>
</dbReference>
<dbReference type="InterPro" id="IPR011009">
    <property type="entry name" value="Kinase-like_dom_sf"/>
</dbReference>
<dbReference type="SUPFAM" id="SSF56112">
    <property type="entry name" value="Protein kinase-like (PK-like)"/>
    <property type="match status" value="1"/>
</dbReference>
<comment type="caution">
    <text evidence="6">The sequence shown here is derived from an EMBL/GenBank/DDBJ whole genome shotgun (WGS) entry which is preliminary data.</text>
</comment>
<accession>A0A8K1LHK5</accession>
<dbReference type="GO" id="GO:0005524">
    <property type="term" value="F:ATP binding"/>
    <property type="evidence" value="ECO:0007669"/>
    <property type="project" value="UniProtKB-KW"/>
</dbReference>
<name>A0A8K1LHK5_9PASS</name>
<organism evidence="6 7">
    <name type="scientific">Zosterops borbonicus</name>
    <dbReference type="NCBI Taxonomy" id="364589"/>
    <lineage>
        <taxon>Eukaryota</taxon>
        <taxon>Metazoa</taxon>
        <taxon>Chordata</taxon>
        <taxon>Craniata</taxon>
        <taxon>Vertebrata</taxon>
        <taxon>Euteleostomi</taxon>
        <taxon>Archelosauria</taxon>
        <taxon>Archosauria</taxon>
        <taxon>Dinosauria</taxon>
        <taxon>Saurischia</taxon>
        <taxon>Theropoda</taxon>
        <taxon>Coelurosauria</taxon>
        <taxon>Aves</taxon>
        <taxon>Neognathae</taxon>
        <taxon>Neoaves</taxon>
        <taxon>Telluraves</taxon>
        <taxon>Australaves</taxon>
        <taxon>Passeriformes</taxon>
        <taxon>Sylvioidea</taxon>
        <taxon>Zosteropidae</taxon>
        <taxon>Zosterops</taxon>
    </lineage>
</organism>
<dbReference type="AlphaFoldDB" id="A0A8K1LHK5"/>
<keyword evidence="7" id="KW-1185">Reference proteome</keyword>
<evidence type="ECO:0000256" key="4">
    <source>
        <dbReference type="ARBA" id="ARBA00022840"/>
    </source>
</evidence>
<evidence type="ECO:0000256" key="1">
    <source>
        <dbReference type="ARBA" id="ARBA00008874"/>
    </source>
</evidence>
<evidence type="ECO:0000256" key="3">
    <source>
        <dbReference type="ARBA" id="ARBA00022741"/>
    </source>
</evidence>